<dbReference type="PANTHER" id="PTHR10683">
    <property type="entry name" value="TRANSALDOLASE"/>
    <property type="match status" value="1"/>
</dbReference>
<reference evidence="2 3" key="1">
    <citation type="submission" date="2017-01" db="EMBL/GenBank/DDBJ databases">
        <title>Complete Genome Sequence of Dolosigranulum pigrum isolated from a Patient with interstitial lung disease.</title>
        <authorList>
            <person name="Mukhopadhyay R."/>
            <person name="Joaquin J."/>
            <person name="Hogue R."/>
            <person name="Fitzgerald S."/>
            <person name="Jospin G."/>
            <person name="Eisen J.A."/>
            <person name="Chaturvedi V."/>
        </authorList>
    </citation>
    <scope>NUCLEOTIDE SEQUENCE [LARGE SCALE GENOMIC DNA]</scope>
    <source>
        <strain evidence="2 3">15S00348</strain>
    </source>
</reference>
<dbReference type="AlphaFoldDB" id="A0A1S8KLZ9"/>
<dbReference type="Pfam" id="PF00923">
    <property type="entry name" value="TAL_FSA"/>
    <property type="match status" value="1"/>
</dbReference>
<sequence>MKLLLDSISKNEIEVLNSVIDCYGVTSNPTIVKKHGKVNLFEHLKEIKKINVDLELHVQVVGQTKEKILKDAKNIVDALGSDTFIKVPVDKEGLCTIKELKKKGYRVTATAIYSEFQAILAVMNGADYIAPYINRMSNMEKNTVEIIKNLRRFIDHEKYSTQILAASFKNIGQVTEIINAGAHAVTVNPYLINEVLLSPTVNKAIDQFVDDWEITFNRKEI</sequence>
<dbReference type="GO" id="GO:0005975">
    <property type="term" value="P:carbohydrate metabolic process"/>
    <property type="evidence" value="ECO:0007669"/>
    <property type="project" value="InterPro"/>
</dbReference>
<dbReference type="Proteomes" id="UP000190409">
    <property type="component" value="Unassembled WGS sequence"/>
</dbReference>
<comment type="caution">
    <text evidence="2">The sequence shown here is derived from an EMBL/GenBank/DDBJ whole genome shotgun (WGS) entry which is preliminary data.</text>
</comment>
<dbReference type="PANTHER" id="PTHR10683:SF28">
    <property type="entry name" value="TRANSALDOLASE C"/>
    <property type="match status" value="1"/>
</dbReference>
<evidence type="ECO:0000313" key="3">
    <source>
        <dbReference type="Proteomes" id="UP000190409"/>
    </source>
</evidence>
<protein>
    <submittedName>
        <fullName evidence="2">Fructose-bisphosphate aldolase</fullName>
    </submittedName>
</protein>
<evidence type="ECO:0000256" key="1">
    <source>
        <dbReference type="ARBA" id="ARBA00023270"/>
    </source>
</evidence>
<name>A0A1S8KLZ9_9LACT</name>
<gene>
    <name evidence="2" type="ORF">BWX42_01690</name>
</gene>
<keyword evidence="1" id="KW-0704">Schiff base</keyword>
<dbReference type="InterPro" id="IPR001585">
    <property type="entry name" value="TAL/FSA"/>
</dbReference>
<organism evidence="2 3">
    <name type="scientific">Dolosigranulum pigrum</name>
    <dbReference type="NCBI Taxonomy" id="29394"/>
    <lineage>
        <taxon>Bacteria</taxon>
        <taxon>Bacillati</taxon>
        <taxon>Bacillota</taxon>
        <taxon>Bacilli</taxon>
        <taxon>Lactobacillales</taxon>
        <taxon>Carnobacteriaceae</taxon>
        <taxon>Dolosigranulum</taxon>
    </lineage>
</organism>
<evidence type="ECO:0000313" key="2">
    <source>
        <dbReference type="EMBL" id="OOL80663.1"/>
    </source>
</evidence>
<proteinExistence type="predicted"/>
<dbReference type="InterPro" id="IPR018225">
    <property type="entry name" value="Transaldolase_AS"/>
</dbReference>
<dbReference type="NCBIfam" id="NF009299">
    <property type="entry name" value="PRK12656.1"/>
    <property type="match status" value="1"/>
</dbReference>
<dbReference type="SUPFAM" id="SSF51569">
    <property type="entry name" value="Aldolase"/>
    <property type="match status" value="1"/>
</dbReference>
<dbReference type="EMBL" id="MUYF01000003">
    <property type="protein sequence ID" value="OOL80663.1"/>
    <property type="molecule type" value="Genomic_DNA"/>
</dbReference>
<accession>A0A1S8KLZ9</accession>
<dbReference type="RefSeq" id="WP_077862201.1">
    <property type="nucleotide sequence ID" value="NZ_CALFGV010000019.1"/>
</dbReference>
<dbReference type="InterPro" id="IPR013785">
    <property type="entry name" value="Aldolase_TIM"/>
</dbReference>
<dbReference type="Gene3D" id="3.20.20.70">
    <property type="entry name" value="Aldolase class I"/>
    <property type="match status" value="1"/>
</dbReference>
<dbReference type="PROSITE" id="PS01054">
    <property type="entry name" value="TRANSALDOLASE_1"/>
    <property type="match status" value="1"/>
</dbReference>